<feature type="region of interest" description="Disordered" evidence="1">
    <location>
        <begin position="104"/>
        <end position="126"/>
    </location>
</feature>
<proteinExistence type="predicted"/>
<keyword evidence="2" id="KW-1133">Transmembrane helix</keyword>
<evidence type="ECO:0000256" key="1">
    <source>
        <dbReference type="SAM" id="MobiDB-lite"/>
    </source>
</evidence>
<keyword evidence="2" id="KW-0472">Membrane</keyword>
<dbReference type="Proteomes" id="UP000053095">
    <property type="component" value="Unassembled WGS sequence"/>
</dbReference>
<dbReference type="InterPro" id="IPR006966">
    <property type="entry name" value="Peroxin-3"/>
</dbReference>
<dbReference type="EMBL" id="DF933814">
    <property type="protein sequence ID" value="GAM35987.1"/>
    <property type="molecule type" value="Genomic_DNA"/>
</dbReference>
<evidence type="ECO:0000313" key="4">
    <source>
        <dbReference type="Proteomes" id="UP000053095"/>
    </source>
</evidence>
<dbReference type="PANTHER" id="PTHR28080">
    <property type="entry name" value="PEROXISOMAL BIOGENESIS FACTOR 3"/>
    <property type="match status" value="1"/>
</dbReference>
<protein>
    <recommendedName>
        <fullName evidence="5">Peroxin-3</fullName>
    </recommendedName>
</protein>
<evidence type="ECO:0000313" key="3">
    <source>
        <dbReference type="EMBL" id="GAM35987.1"/>
    </source>
</evidence>
<dbReference type="PANTHER" id="PTHR28080:SF1">
    <property type="entry name" value="PEROXISOMAL BIOGENESIS FACTOR 3"/>
    <property type="match status" value="1"/>
</dbReference>
<dbReference type="GO" id="GO:0030674">
    <property type="term" value="F:protein-macromolecule adaptor activity"/>
    <property type="evidence" value="ECO:0007669"/>
    <property type="project" value="TreeGrafter"/>
</dbReference>
<name>A0A510NUS0_TALPI</name>
<dbReference type="GO" id="GO:0045046">
    <property type="term" value="P:protein import into peroxisome membrane"/>
    <property type="evidence" value="ECO:0007669"/>
    <property type="project" value="TreeGrafter"/>
</dbReference>
<gene>
    <name evidence="3" type="ORF">TCE0_018f04733</name>
</gene>
<keyword evidence="4" id="KW-1185">Reference proteome</keyword>
<dbReference type="Pfam" id="PF04882">
    <property type="entry name" value="Peroxin-3"/>
    <property type="match status" value="1"/>
</dbReference>
<feature type="region of interest" description="Disordered" evidence="1">
    <location>
        <begin position="471"/>
        <end position="509"/>
    </location>
</feature>
<dbReference type="AlphaFoldDB" id="A0A510NUS0"/>
<feature type="transmembrane region" description="Helical" evidence="2">
    <location>
        <begin position="165"/>
        <end position="186"/>
    </location>
</feature>
<feature type="transmembrane region" description="Helical" evidence="2">
    <location>
        <begin position="15"/>
        <end position="34"/>
    </location>
</feature>
<feature type="compositionally biased region" description="Polar residues" evidence="1">
    <location>
        <begin position="104"/>
        <end position="120"/>
    </location>
</feature>
<organism evidence="3 4">
    <name type="scientific">Talaromyces pinophilus</name>
    <name type="common">Penicillium pinophilum</name>
    <dbReference type="NCBI Taxonomy" id="128442"/>
    <lineage>
        <taxon>Eukaryota</taxon>
        <taxon>Fungi</taxon>
        <taxon>Dikarya</taxon>
        <taxon>Ascomycota</taxon>
        <taxon>Pezizomycotina</taxon>
        <taxon>Eurotiomycetes</taxon>
        <taxon>Eurotiomycetidae</taxon>
        <taxon>Eurotiales</taxon>
        <taxon>Trichocomaceae</taxon>
        <taxon>Talaromyces</taxon>
        <taxon>Talaromyces sect. Talaromyces</taxon>
    </lineage>
</organism>
<accession>A0A510NUS0</accession>
<sequence length="524" mass="57936">MIGATRRWFRRNRKGLAIGAGIIGVGYLAGQYVLSKFTEARERMNSDRIAKENLRRRFEQNQADCTFTVLALLPTATENILEALPVEELTQELQRKRAERLARSSGSDVLTSEPSSSTAPSVVEEDGRSLTSFQADSFIHASQLADSTTSDERPRRSKAQLWNDVKIFSITRSIVLIYTLSLLTIFTRIQLNLLGRRSYLSSVLALASPEGSSIRLEDNDDSQAFGNDFETNRRYLTFSWWLLHRGWKDLMENVRVAVEEVFGPLNPREDITLNKLSELMLDVRKRVEGATEEDRKVKQWLPYLLPRKEDEDMVLQESGVLSSDTPSSAQTTANLRQLLDETSDLIESPSFSRILTSLNNEGFAKLVEQKCANSLFKQPTSDPAPITTFSSAATIVPASLSSSPKAKLATVLALITRESHVIGNGTNPPNEYLVAMEQGVQELEAFAAVIYSSNFHLGLLESENAASTKVAEEAQSGLRPADVASTEQSVAAKEEKEAGTTTDDTAFEKVWGKAVERSGSGDEA</sequence>
<keyword evidence="2" id="KW-0812">Transmembrane</keyword>
<dbReference type="GO" id="GO:0005778">
    <property type="term" value="C:peroxisomal membrane"/>
    <property type="evidence" value="ECO:0007669"/>
    <property type="project" value="InterPro"/>
</dbReference>
<evidence type="ECO:0000256" key="2">
    <source>
        <dbReference type="SAM" id="Phobius"/>
    </source>
</evidence>
<reference evidence="4" key="1">
    <citation type="journal article" date="2015" name="Genome Announc.">
        <title>Draft genome sequence of Talaromyces cellulolyticus strain Y-94, a source of lignocellulosic biomass-degrading enzymes.</title>
        <authorList>
            <person name="Fujii T."/>
            <person name="Koike H."/>
            <person name="Sawayama S."/>
            <person name="Yano S."/>
            <person name="Inoue H."/>
        </authorList>
    </citation>
    <scope>NUCLEOTIDE SEQUENCE [LARGE SCALE GENOMIC DNA]</scope>
    <source>
        <strain evidence="4">Y-94</strain>
    </source>
</reference>
<evidence type="ECO:0008006" key="5">
    <source>
        <dbReference type="Google" id="ProtNLM"/>
    </source>
</evidence>